<reference evidence="3 4" key="1">
    <citation type="submission" date="2017-03" db="EMBL/GenBank/DDBJ databases">
        <title>An alternative strategy for trypanosome survival in the mammalian bloodstream revealed through genome and transcriptome analysis of the ubiquitous bovine parasite Trypanosoma (Megatrypanum) theileri.</title>
        <authorList>
            <person name="Kelly S."/>
            <person name="Ivens A."/>
            <person name="Mott A."/>
            <person name="O'Neill E."/>
            <person name="Emms D."/>
            <person name="Macleod O."/>
            <person name="Voorheis P."/>
            <person name="Matthews J."/>
            <person name="Matthews K."/>
            <person name="Carrington M."/>
        </authorList>
    </citation>
    <scope>NUCLEOTIDE SEQUENCE [LARGE SCALE GENOMIC DNA]</scope>
    <source>
        <strain evidence="3">Edinburgh</strain>
    </source>
</reference>
<dbReference type="OrthoDB" id="273032at2759"/>
<dbReference type="SUPFAM" id="SSF46565">
    <property type="entry name" value="Chaperone J-domain"/>
    <property type="match status" value="1"/>
</dbReference>
<feature type="transmembrane region" description="Helical" evidence="1">
    <location>
        <begin position="146"/>
        <end position="165"/>
    </location>
</feature>
<dbReference type="SMART" id="SM00271">
    <property type="entry name" value="DnaJ"/>
    <property type="match status" value="1"/>
</dbReference>
<keyword evidence="1" id="KW-1133">Transmembrane helix</keyword>
<dbReference type="Proteomes" id="UP000192257">
    <property type="component" value="Unassembled WGS sequence"/>
</dbReference>
<evidence type="ECO:0000313" key="3">
    <source>
        <dbReference type="EMBL" id="ORC93078.1"/>
    </source>
</evidence>
<accession>A0A1X0P876</accession>
<feature type="transmembrane region" description="Helical" evidence="1">
    <location>
        <begin position="177"/>
        <end position="202"/>
    </location>
</feature>
<evidence type="ECO:0000259" key="2">
    <source>
        <dbReference type="PROSITE" id="PS50076"/>
    </source>
</evidence>
<dbReference type="STRING" id="67003.A0A1X0P876"/>
<protein>
    <submittedName>
        <fullName evidence="3">Heat shock protein</fullName>
    </submittedName>
</protein>
<dbReference type="InterPro" id="IPR036869">
    <property type="entry name" value="J_dom_sf"/>
</dbReference>
<dbReference type="VEuPathDB" id="TriTrypDB:TM35_000024040"/>
<dbReference type="AlphaFoldDB" id="A0A1X0P876"/>
<dbReference type="PROSITE" id="PS50076">
    <property type="entry name" value="DNAJ_2"/>
    <property type="match status" value="1"/>
</dbReference>
<dbReference type="CDD" id="cd06257">
    <property type="entry name" value="DnaJ"/>
    <property type="match status" value="1"/>
</dbReference>
<dbReference type="EMBL" id="NBCO01000002">
    <property type="protein sequence ID" value="ORC93078.1"/>
    <property type="molecule type" value="Genomic_DNA"/>
</dbReference>
<name>A0A1X0P876_9TRYP</name>
<organism evidence="3 4">
    <name type="scientific">Trypanosoma theileri</name>
    <dbReference type="NCBI Taxonomy" id="67003"/>
    <lineage>
        <taxon>Eukaryota</taxon>
        <taxon>Discoba</taxon>
        <taxon>Euglenozoa</taxon>
        <taxon>Kinetoplastea</taxon>
        <taxon>Metakinetoplastina</taxon>
        <taxon>Trypanosomatida</taxon>
        <taxon>Trypanosomatidae</taxon>
        <taxon>Trypanosoma</taxon>
    </lineage>
</organism>
<keyword evidence="1" id="KW-0812">Transmembrane</keyword>
<dbReference type="GeneID" id="39981502"/>
<dbReference type="Gene3D" id="1.10.287.110">
    <property type="entry name" value="DnaJ domain"/>
    <property type="match status" value="1"/>
</dbReference>
<feature type="domain" description="J" evidence="2">
    <location>
        <begin position="59"/>
        <end position="117"/>
    </location>
</feature>
<evidence type="ECO:0000313" key="4">
    <source>
        <dbReference type="Proteomes" id="UP000192257"/>
    </source>
</evidence>
<evidence type="ECO:0000256" key="1">
    <source>
        <dbReference type="SAM" id="Phobius"/>
    </source>
</evidence>
<keyword evidence="3" id="KW-0346">Stress response</keyword>
<keyword evidence="4" id="KW-1185">Reference proteome</keyword>
<dbReference type="RefSeq" id="XP_028887144.1">
    <property type="nucleotide sequence ID" value="XM_029021722.1"/>
</dbReference>
<gene>
    <name evidence="3" type="ORF">TM35_000024040</name>
</gene>
<dbReference type="InterPro" id="IPR001623">
    <property type="entry name" value="DnaJ_domain"/>
</dbReference>
<keyword evidence="1" id="KW-0472">Membrane</keyword>
<sequence>MQSLAKHLFRSQYHSTSLLLRGGSSFGLHGALFSNHRFCATTTTMERLVINASNWNDSNYYHRLGFHEEVRDIHRIKEHYRILAKHFHPDNPNAPKDATVAFQNIKEAYEHILANAKEKTEGNTNTEFSAGFRFSDQERRKQQMRFLGDGVPLFMVMTIIFIFIVSRHNKERLQARYLWHLVLIFFTIQLFPRLLAAAILFACHTNYLVKLEEFKEQAATSVVVEKGKNHLLITLEGIAEELKDNIIVQVTTTVPVKQQSQGVPIAVRKETNNDSIGEASVSTTLTFDAGVFTVSVPSPSEGKAEYRIKAVDEKRGFVVADHTLQI</sequence>
<proteinExistence type="predicted"/>
<comment type="caution">
    <text evidence="3">The sequence shown here is derived from an EMBL/GenBank/DDBJ whole genome shotgun (WGS) entry which is preliminary data.</text>
</comment>
<dbReference type="Pfam" id="PF00226">
    <property type="entry name" value="DnaJ"/>
    <property type="match status" value="1"/>
</dbReference>